<proteinExistence type="predicted"/>
<dbReference type="EMBL" id="BSYO01000021">
    <property type="protein sequence ID" value="GMH19720.1"/>
    <property type="molecule type" value="Genomic_DNA"/>
</dbReference>
<dbReference type="AlphaFoldDB" id="A0AAD3SYX9"/>
<dbReference type="PANTHER" id="PTHR33148">
    <property type="entry name" value="PLASTID MOVEMENT IMPAIRED PROTEIN-RELATED"/>
    <property type="match status" value="1"/>
</dbReference>
<reference evidence="1" key="1">
    <citation type="submission" date="2023-05" db="EMBL/GenBank/DDBJ databases">
        <title>Nepenthes gracilis genome sequencing.</title>
        <authorList>
            <person name="Fukushima K."/>
        </authorList>
    </citation>
    <scope>NUCLEOTIDE SEQUENCE</scope>
    <source>
        <strain evidence="1">SING2019-196</strain>
    </source>
</reference>
<dbReference type="InterPro" id="IPR025322">
    <property type="entry name" value="PADRE_dom"/>
</dbReference>
<evidence type="ECO:0000313" key="2">
    <source>
        <dbReference type="Proteomes" id="UP001279734"/>
    </source>
</evidence>
<name>A0AAD3SYX9_NEPGR</name>
<gene>
    <name evidence="1" type="ORF">Nepgr_021561</name>
</gene>
<accession>A0AAD3SYX9</accession>
<keyword evidence="2" id="KW-1185">Reference proteome</keyword>
<organism evidence="1 2">
    <name type="scientific">Nepenthes gracilis</name>
    <name type="common">Slender pitcher plant</name>
    <dbReference type="NCBI Taxonomy" id="150966"/>
    <lineage>
        <taxon>Eukaryota</taxon>
        <taxon>Viridiplantae</taxon>
        <taxon>Streptophyta</taxon>
        <taxon>Embryophyta</taxon>
        <taxon>Tracheophyta</taxon>
        <taxon>Spermatophyta</taxon>
        <taxon>Magnoliopsida</taxon>
        <taxon>eudicotyledons</taxon>
        <taxon>Gunneridae</taxon>
        <taxon>Pentapetalae</taxon>
        <taxon>Caryophyllales</taxon>
        <taxon>Nepenthaceae</taxon>
        <taxon>Nepenthes</taxon>
    </lineage>
</organism>
<comment type="caution">
    <text evidence="1">The sequence shown here is derived from an EMBL/GenBank/DDBJ whole genome shotgun (WGS) entry which is preliminary data.</text>
</comment>
<dbReference type="Proteomes" id="UP001279734">
    <property type="component" value="Unassembled WGS sequence"/>
</dbReference>
<dbReference type="Pfam" id="PF14009">
    <property type="entry name" value="PADRE"/>
    <property type="match status" value="1"/>
</dbReference>
<evidence type="ECO:0000313" key="1">
    <source>
        <dbReference type="EMBL" id="GMH19720.1"/>
    </source>
</evidence>
<dbReference type="PANTHER" id="PTHR33148:SF2">
    <property type="entry name" value="DUF4228 DOMAIN-CONTAINING PROTEIN"/>
    <property type="match status" value="1"/>
</dbReference>
<protein>
    <submittedName>
        <fullName evidence="1">Uncharacterized protein</fullName>
    </submittedName>
</protein>
<sequence>MSSIVVLQMGNSFASYATGEGLNRQGAKSKMGKLLQVIKIDGKKLEFRAPLRVRDLLACYPNCYVGAFREATQPLPLGYKLKIGKTYYLLPSSADTSDVKQRKADAKRQIKVVISKQQLRRLLLNEISIGDVLFEDDKRACGAHDSSTAWTPTLASIPEVSESL</sequence>